<evidence type="ECO:0000256" key="7">
    <source>
        <dbReference type="SAM" id="Phobius"/>
    </source>
</evidence>
<dbReference type="Gene3D" id="2.30.30.60">
    <property type="match status" value="1"/>
</dbReference>
<evidence type="ECO:0000259" key="9">
    <source>
        <dbReference type="Pfam" id="PF21088"/>
    </source>
</evidence>
<keyword evidence="3" id="KW-1003">Cell membrane</keyword>
<dbReference type="SUPFAM" id="SSF82861">
    <property type="entry name" value="Mechanosensitive channel protein MscS (YggB), transmembrane region"/>
    <property type="match status" value="1"/>
</dbReference>
<dbReference type="RefSeq" id="WP_344824677.1">
    <property type="nucleotide sequence ID" value="NZ_BAABEZ010000022.1"/>
</dbReference>
<dbReference type="Pfam" id="PF21088">
    <property type="entry name" value="MS_channel_1st"/>
    <property type="match status" value="1"/>
</dbReference>
<organism evidence="10 11">
    <name type="scientific">Rurimicrobium arvi</name>
    <dbReference type="NCBI Taxonomy" id="2049916"/>
    <lineage>
        <taxon>Bacteria</taxon>
        <taxon>Pseudomonadati</taxon>
        <taxon>Bacteroidota</taxon>
        <taxon>Chitinophagia</taxon>
        <taxon>Chitinophagales</taxon>
        <taxon>Chitinophagaceae</taxon>
        <taxon>Rurimicrobium</taxon>
    </lineage>
</organism>
<feature type="transmembrane region" description="Helical" evidence="7">
    <location>
        <begin position="123"/>
        <end position="148"/>
    </location>
</feature>
<evidence type="ECO:0000313" key="11">
    <source>
        <dbReference type="Proteomes" id="UP001501410"/>
    </source>
</evidence>
<keyword evidence="4 7" id="KW-0812">Transmembrane</keyword>
<comment type="subcellular location">
    <subcellularLocation>
        <location evidence="1">Cell membrane</location>
        <topology evidence="1">Multi-pass membrane protein</topology>
    </subcellularLocation>
</comment>
<feature type="domain" description="Mechanosensitive ion channel MscS" evidence="8">
    <location>
        <begin position="212"/>
        <end position="277"/>
    </location>
</feature>
<feature type="domain" description="Mechanosensitive ion channel transmembrane helices 2/3" evidence="9">
    <location>
        <begin position="169"/>
        <end position="210"/>
    </location>
</feature>
<evidence type="ECO:0000256" key="2">
    <source>
        <dbReference type="ARBA" id="ARBA00008017"/>
    </source>
</evidence>
<gene>
    <name evidence="10" type="ORF">GCM10023092_14550</name>
</gene>
<name>A0ABP8MSJ2_9BACT</name>
<evidence type="ECO:0000256" key="3">
    <source>
        <dbReference type="ARBA" id="ARBA00022475"/>
    </source>
</evidence>
<comment type="caution">
    <text evidence="10">The sequence shown here is derived from an EMBL/GenBank/DDBJ whole genome shotgun (WGS) entry which is preliminary data.</text>
</comment>
<feature type="transmembrane region" description="Helical" evidence="7">
    <location>
        <begin position="169"/>
        <end position="188"/>
    </location>
</feature>
<sequence length="387" mass="43596">MESIVKAPFWQQQLFGVSIVHVVAAVFFLLLAALLRRYFARTISRVFFGIFTRIADARHREQFRSLLQKPMEGLLTSMLFFMALNQLSGWWENIILFERHKKGAGARNFISGSFSAMELIDHLFFLAFIFYFVFLLVRVISFLFFVWVEKAAALGDRERQQLLPLLRDVFAVLLWSFGFFAVLGVVFHVNVPTLIAGLGFGGVAVAFAAKESLENLLASFMIMVDKPFTIGDHIKIGSVEGRAEKIGFRSTRIRTMDKTLVSLPNKSLIGDSLENFSERGLARVRFKVSASYGLSQSNLRKIVTTIKEYIDQQPETNGDAHAFLEGFGPTLEILVTYYIKVPSEQPAETIKEDINYGIYQIMYQYGKGFGAPATISISGSGEPEVEL</sequence>
<protein>
    <recommendedName>
        <fullName evidence="12">MscS family membrane protein</fullName>
    </recommendedName>
</protein>
<keyword evidence="11" id="KW-1185">Reference proteome</keyword>
<dbReference type="PANTHER" id="PTHR30566:SF5">
    <property type="entry name" value="MECHANOSENSITIVE ION CHANNEL PROTEIN 1, MITOCHONDRIAL-RELATED"/>
    <property type="match status" value="1"/>
</dbReference>
<proteinExistence type="inferred from homology"/>
<keyword evidence="5 7" id="KW-1133">Transmembrane helix</keyword>
<evidence type="ECO:0000256" key="4">
    <source>
        <dbReference type="ARBA" id="ARBA00022692"/>
    </source>
</evidence>
<feature type="transmembrane region" description="Helical" evidence="7">
    <location>
        <begin position="73"/>
        <end position="91"/>
    </location>
</feature>
<dbReference type="EMBL" id="BAABEZ010000022">
    <property type="protein sequence ID" value="GAA4453728.1"/>
    <property type="molecule type" value="Genomic_DNA"/>
</dbReference>
<dbReference type="InterPro" id="IPR006685">
    <property type="entry name" value="MscS_channel_2nd"/>
</dbReference>
<dbReference type="InterPro" id="IPR011014">
    <property type="entry name" value="MscS_channel_TM-2"/>
</dbReference>
<evidence type="ECO:0008006" key="12">
    <source>
        <dbReference type="Google" id="ProtNLM"/>
    </source>
</evidence>
<evidence type="ECO:0000259" key="8">
    <source>
        <dbReference type="Pfam" id="PF00924"/>
    </source>
</evidence>
<dbReference type="InterPro" id="IPR010920">
    <property type="entry name" value="LSM_dom_sf"/>
</dbReference>
<dbReference type="SUPFAM" id="SSF50182">
    <property type="entry name" value="Sm-like ribonucleoproteins"/>
    <property type="match status" value="1"/>
</dbReference>
<evidence type="ECO:0000313" key="10">
    <source>
        <dbReference type="EMBL" id="GAA4453728.1"/>
    </source>
</evidence>
<feature type="transmembrane region" description="Helical" evidence="7">
    <location>
        <begin position="14"/>
        <end position="35"/>
    </location>
</feature>
<evidence type="ECO:0000256" key="6">
    <source>
        <dbReference type="ARBA" id="ARBA00023136"/>
    </source>
</evidence>
<dbReference type="Proteomes" id="UP001501410">
    <property type="component" value="Unassembled WGS sequence"/>
</dbReference>
<dbReference type="Gene3D" id="1.10.287.1260">
    <property type="match status" value="1"/>
</dbReference>
<evidence type="ECO:0000256" key="1">
    <source>
        <dbReference type="ARBA" id="ARBA00004651"/>
    </source>
</evidence>
<dbReference type="InterPro" id="IPR049142">
    <property type="entry name" value="MS_channel_1st"/>
</dbReference>
<dbReference type="Pfam" id="PF00924">
    <property type="entry name" value="MS_channel_2nd"/>
    <property type="match status" value="1"/>
</dbReference>
<comment type="similarity">
    <text evidence="2">Belongs to the MscS (TC 1.A.23) family.</text>
</comment>
<evidence type="ECO:0000256" key="5">
    <source>
        <dbReference type="ARBA" id="ARBA00022989"/>
    </source>
</evidence>
<keyword evidence="6 7" id="KW-0472">Membrane</keyword>
<dbReference type="InterPro" id="IPR023408">
    <property type="entry name" value="MscS_beta-dom_sf"/>
</dbReference>
<reference evidence="11" key="1">
    <citation type="journal article" date="2019" name="Int. J. Syst. Evol. Microbiol.">
        <title>The Global Catalogue of Microorganisms (GCM) 10K type strain sequencing project: providing services to taxonomists for standard genome sequencing and annotation.</title>
        <authorList>
            <consortium name="The Broad Institute Genomics Platform"/>
            <consortium name="The Broad Institute Genome Sequencing Center for Infectious Disease"/>
            <person name="Wu L."/>
            <person name="Ma J."/>
        </authorList>
    </citation>
    <scope>NUCLEOTIDE SEQUENCE [LARGE SCALE GENOMIC DNA]</scope>
    <source>
        <strain evidence="11">JCM 31921</strain>
    </source>
</reference>
<dbReference type="PANTHER" id="PTHR30566">
    <property type="entry name" value="YNAI-RELATED MECHANOSENSITIVE ION CHANNEL"/>
    <property type="match status" value="1"/>
</dbReference>
<accession>A0ABP8MSJ2</accession>